<proteinExistence type="predicted"/>
<comment type="caution">
    <text evidence="1">The sequence shown here is derived from an EMBL/GenBank/DDBJ whole genome shotgun (WGS) entry which is preliminary data.</text>
</comment>
<evidence type="ECO:0000313" key="2">
    <source>
        <dbReference type="Proteomes" id="UP000499080"/>
    </source>
</evidence>
<organism evidence="1 2">
    <name type="scientific">Araneus ventricosus</name>
    <name type="common">Orbweaver spider</name>
    <name type="synonym">Epeira ventricosa</name>
    <dbReference type="NCBI Taxonomy" id="182803"/>
    <lineage>
        <taxon>Eukaryota</taxon>
        <taxon>Metazoa</taxon>
        <taxon>Ecdysozoa</taxon>
        <taxon>Arthropoda</taxon>
        <taxon>Chelicerata</taxon>
        <taxon>Arachnida</taxon>
        <taxon>Araneae</taxon>
        <taxon>Araneomorphae</taxon>
        <taxon>Entelegynae</taxon>
        <taxon>Araneoidea</taxon>
        <taxon>Araneidae</taxon>
        <taxon>Araneus</taxon>
    </lineage>
</organism>
<evidence type="ECO:0000313" key="1">
    <source>
        <dbReference type="EMBL" id="GBL98181.1"/>
    </source>
</evidence>
<sequence length="131" mass="14348">GLKCLLKLRKSYFGANFVVLSHVQKTKATSEPAYQSPNFHITSAPGRYLTPMDSMCGNLALKLGPISIPPEPGHYLTSMDFMCGHLALKLGPISIPPAPGHYLTPTDLIRGHLALKLGPLRTTPRPLWYKV</sequence>
<reference evidence="1 2" key="1">
    <citation type="journal article" date="2019" name="Sci. Rep.">
        <title>Orb-weaving spider Araneus ventricosus genome elucidates the spidroin gene catalogue.</title>
        <authorList>
            <person name="Kono N."/>
            <person name="Nakamura H."/>
            <person name="Ohtoshi R."/>
            <person name="Moran D.A.P."/>
            <person name="Shinohara A."/>
            <person name="Yoshida Y."/>
            <person name="Fujiwara M."/>
            <person name="Mori M."/>
            <person name="Tomita M."/>
            <person name="Arakawa K."/>
        </authorList>
    </citation>
    <scope>NUCLEOTIDE SEQUENCE [LARGE SCALE GENOMIC DNA]</scope>
</reference>
<dbReference type="EMBL" id="BGPR01085134">
    <property type="protein sequence ID" value="GBL98181.1"/>
    <property type="molecule type" value="Genomic_DNA"/>
</dbReference>
<dbReference type="AlphaFoldDB" id="A0A4Y2C122"/>
<protein>
    <submittedName>
        <fullName evidence="1">Uncharacterized protein</fullName>
    </submittedName>
</protein>
<name>A0A4Y2C122_ARAVE</name>
<dbReference type="Proteomes" id="UP000499080">
    <property type="component" value="Unassembled WGS sequence"/>
</dbReference>
<accession>A0A4Y2C122</accession>
<keyword evidence="2" id="KW-1185">Reference proteome</keyword>
<feature type="non-terminal residue" evidence="1">
    <location>
        <position position="1"/>
    </location>
</feature>
<gene>
    <name evidence="1" type="ORF">AVEN_130165_1</name>
</gene>